<evidence type="ECO:0000313" key="2">
    <source>
        <dbReference type="Proteomes" id="UP000886520"/>
    </source>
</evidence>
<dbReference type="Proteomes" id="UP000886520">
    <property type="component" value="Chromosome 18"/>
</dbReference>
<sequence>MEVGRNGLGKKREGEIFVAQARWKAWDGSTWEIGGEVDATVIYSSFKKLRGQWKLDALCLKGNLQVPEREEKLTGEFSDEVLVD</sequence>
<keyword evidence="2" id="KW-1185">Reference proteome</keyword>
<protein>
    <submittedName>
        <fullName evidence="1">Uncharacterized protein</fullName>
    </submittedName>
</protein>
<organism evidence="1 2">
    <name type="scientific">Adiantum capillus-veneris</name>
    <name type="common">Maidenhair fern</name>
    <dbReference type="NCBI Taxonomy" id="13818"/>
    <lineage>
        <taxon>Eukaryota</taxon>
        <taxon>Viridiplantae</taxon>
        <taxon>Streptophyta</taxon>
        <taxon>Embryophyta</taxon>
        <taxon>Tracheophyta</taxon>
        <taxon>Polypodiopsida</taxon>
        <taxon>Polypodiidae</taxon>
        <taxon>Polypodiales</taxon>
        <taxon>Pteridineae</taxon>
        <taxon>Pteridaceae</taxon>
        <taxon>Vittarioideae</taxon>
        <taxon>Adiantum</taxon>
    </lineage>
</organism>
<dbReference type="EMBL" id="JABFUD020000018">
    <property type="protein sequence ID" value="KAI5066108.1"/>
    <property type="molecule type" value="Genomic_DNA"/>
</dbReference>
<gene>
    <name evidence="1" type="ORF">GOP47_0018732</name>
</gene>
<proteinExistence type="predicted"/>
<accession>A0A9D4UEP8</accession>
<name>A0A9D4UEP8_ADICA</name>
<dbReference type="AlphaFoldDB" id="A0A9D4UEP8"/>
<comment type="caution">
    <text evidence="1">The sequence shown here is derived from an EMBL/GenBank/DDBJ whole genome shotgun (WGS) entry which is preliminary data.</text>
</comment>
<reference evidence="1" key="1">
    <citation type="submission" date="2021-01" db="EMBL/GenBank/DDBJ databases">
        <title>Adiantum capillus-veneris genome.</title>
        <authorList>
            <person name="Fang Y."/>
            <person name="Liao Q."/>
        </authorList>
    </citation>
    <scope>NUCLEOTIDE SEQUENCE</scope>
    <source>
        <strain evidence="1">H3</strain>
        <tissue evidence="1">Leaf</tissue>
    </source>
</reference>
<evidence type="ECO:0000313" key="1">
    <source>
        <dbReference type="EMBL" id="KAI5066108.1"/>
    </source>
</evidence>